<gene>
    <name evidence="1" type="ORF">SAMN04488109_6773</name>
</gene>
<dbReference type="EMBL" id="FQWQ01000006">
    <property type="protein sequence ID" value="SHI01333.1"/>
    <property type="molecule type" value="Genomic_DNA"/>
</dbReference>
<evidence type="ECO:0000313" key="1">
    <source>
        <dbReference type="EMBL" id="SHI01333.1"/>
    </source>
</evidence>
<organism evidence="1 2">
    <name type="scientific">Chryseolinea serpens</name>
    <dbReference type="NCBI Taxonomy" id="947013"/>
    <lineage>
        <taxon>Bacteria</taxon>
        <taxon>Pseudomonadati</taxon>
        <taxon>Bacteroidota</taxon>
        <taxon>Cytophagia</taxon>
        <taxon>Cytophagales</taxon>
        <taxon>Fulvivirgaceae</taxon>
        <taxon>Chryseolinea</taxon>
    </lineage>
</organism>
<dbReference type="STRING" id="947013.SAMN04488109_6773"/>
<dbReference type="AlphaFoldDB" id="A0A1M5XPY6"/>
<name>A0A1M5XPY6_9BACT</name>
<protein>
    <submittedName>
        <fullName evidence="1">Uncharacterized protein</fullName>
    </submittedName>
</protein>
<accession>A0A1M5XPY6</accession>
<sequence length="68" mass="7936">MIRYLYHETTEKETREIDKALICDSDLQALYNELYVMKKNMDAAQLEPSSSTVLNILSYARSVPQHKQ</sequence>
<keyword evidence="2" id="KW-1185">Reference proteome</keyword>
<proteinExistence type="predicted"/>
<dbReference type="Proteomes" id="UP000184212">
    <property type="component" value="Unassembled WGS sequence"/>
</dbReference>
<evidence type="ECO:0000313" key="2">
    <source>
        <dbReference type="Proteomes" id="UP000184212"/>
    </source>
</evidence>
<reference evidence="1 2" key="1">
    <citation type="submission" date="2016-11" db="EMBL/GenBank/DDBJ databases">
        <authorList>
            <person name="Jaros S."/>
            <person name="Januszkiewicz K."/>
            <person name="Wedrychowicz H."/>
        </authorList>
    </citation>
    <scope>NUCLEOTIDE SEQUENCE [LARGE SCALE GENOMIC DNA]</scope>
    <source>
        <strain evidence="1 2">DSM 24574</strain>
    </source>
</reference>